<feature type="domain" description="Fibronectin type-III" evidence="7">
    <location>
        <begin position="286"/>
        <end position="370"/>
    </location>
</feature>
<proteinExistence type="predicted"/>
<feature type="domain" description="SRCR" evidence="6">
    <location>
        <begin position="371"/>
        <end position="472"/>
    </location>
</feature>
<dbReference type="PROSITE" id="PS50287">
    <property type="entry name" value="SRCR_2"/>
    <property type="match status" value="1"/>
</dbReference>
<keyword evidence="1" id="KW-0732">Signal</keyword>
<gene>
    <name evidence="8" type="ORF">GBAR_LOCUS31449</name>
</gene>
<protein>
    <submittedName>
        <fullName evidence="8">Deleted in malignant brain tumors 1 protein</fullName>
    </submittedName>
</protein>
<dbReference type="PROSITE" id="PS00420">
    <property type="entry name" value="SRCR_1"/>
    <property type="match status" value="1"/>
</dbReference>
<dbReference type="GO" id="GO:0004252">
    <property type="term" value="F:serine-type endopeptidase activity"/>
    <property type="evidence" value="ECO:0007669"/>
    <property type="project" value="TreeGrafter"/>
</dbReference>
<evidence type="ECO:0000259" key="6">
    <source>
        <dbReference type="PROSITE" id="PS50287"/>
    </source>
</evidence>
<sequence>MLCRAGYKSANQCDWCATRFATLCESGHNFHETMLGRFLPFLLLQVVFSAPSSGSLPSHDLTSLSEVCQFVFYGTEKMLDAASDQKNVEEYEEYTTEWIVGITGGPDAADEVAERLGFINEGLVSKDEQILYRFVVRDEEAAMLVPLSEPDQNKTRKLLAEKDVQFAEQETVEVDCSGVTSVAREKRQFLARNLRIEWPSVTMCILRWDQPVNGPPPSYHLVHAAVVISDGTVTSTYRNVQLPGSNTLAQLTSVNRNNLNIFLLNAVYEKMLKSSLYFSANATLPAPRNMEVETENSSTILITWDPPPRIATYTYAIVLFNGTHIIYFNVGSVTSQRITGLEHMQTYIVLVVAMLGNEYSASYVIHTVEAVRLVGAGDSVCEGRVEVYHDGQWGTICDDSWGIGDANVVCEQVGCGSAVSAPGRARFGRGTGPIWMDNVRCTAAHEAIEDCPHNGWGVHNCDHSEDASVICGNPEPPTFSTSTPTPLTVICPPLNAMENGLTSTGGFSPGSVANYTCNDAAEGDIEDSAGNW</sequence>
<dbReference type="Gene3D" id="3.30.70.850">
    <property type="entry name" value="Peptidase S8, pro-domain"/>
    <property type="match status" value="1"/>
</dbReference>
<evidence type="ECO:0000313" key="9">
    <source>
        <dbReference type="Proteomes" id="UP001174909"/>
    </source>
</evidence>
<dbReference type="GO" id="GO:0031638">
    <property type="term" value="P:zymogen activation"/>
    <property type="evidence" value="ECO:0007669"/>
    <property type="project" value="TreeGrafter"/>
</dbReference>
<keyword evidence="4" id="KW-0325">Glycoprotein</keyword>
<dbReference type="PRINTS" id="PR00258">
    <property type="entry name" value="SPERACTRCPTR"/>
</dbReference>
<feature type="non-terminal residue" evidence="8">
    <location>
        <position position="532"/>
    </location>
</feature>
<evidence type="ECO:0000313" key="8">
    <source>
        <dbReference type="EMBL" id="CAI8057736.1"/>
    </source>
</evidence>
<dbReference type="InterPro" id="IPR036772">
    <property type="entry name" value="SRCR-like_dom_sf"/>
</dbReference>
<keyword evidence="2" id="KW-0677">Repeat</keyword>
<keyword evidence="3 5" id="KW-1015">Disulfide bond</keyword>
<evidence type="ECO:0000256" key="2">
    <source>
        <dbReference type="ARBA" id="ARBA00022737"/>
    </source>
</evidence>
<dbReference type="FunFam" id="3.10.250.10:FF:000006">
    <property type="entry name" value="neurotrypsin isoform X2"/>
    <property type="match status" value="1"/>
</dbReference>
<dbReference type="Gene3D" id="2.60.40.10">
    <property type="entry name" value="Immunoglobulins"/>
    <property type="match status" value="1"/>
</dbReference>
<dbReference type="SMART" id="SM00202">
    <property type="entry name" value="SR"/>
    <property type="match status" value="1"/>
</dbReference>
<comment type="caution">
    <text evidence="8">The sequence shown here is derived from an EMBL/GenBank/DDBJ whole genome shotgun (WGS) entry which is preliminary data.</text>
</comment>
<dbReference type="InterPro" id="IPR003961">
    <property type="entry name" value="FN3_dom"/>
</dbReference>
<dbReference type="InterPro" id="IPR038466">
    <property type="entry name" value="S8_pro-domain_sf"/>
</dbReference>
<feature type="disulfide bond" evidence="5">
    <location>
        <begin position="410"/>
        <end position="471"/>
    </location>
</feature>
<organism evidence="8 9">
    <name type="scientific">Geodia barretti</name>
    <name type="common">Barrett's horny sponge</name>
    <dbReference type="NCBI Taxonomy" id="519541"/>
    <lineage>
        <taxon>Eukaryota</taxon>
        <taxon>Metazoa</taxon>
        <taxon>Porifera</taxon>
        <taxon>Demospongiae</taxon>
        <taxon>Heteroscleromorpha</taxon>
        <taxon>Tetractinellida</taxon>
        <taxon>Astrophorina</taxon>
        <taxon>Geodiidae</taxon>
        <taxon>Geodia</taxon>
    </lineage>
</organism>
<evidence type="ECO:0000256" key="5">
    <source>
        <dbReference type="PROSITE-ProRule" id="PRU00196"/>
    </source>
</evidence>
<dbReference type="AlphaFoldDB" id="A0AA35U215"/>
<dbReference type="InterPro" id="IPR013783">
    <property type="entry name" value="Ig-like_fold"/>
</dbReference>
<dbReference type="PANTHER" id="PTHR48071:SF24">
    <property type="entry name" value="DELETED IN MALIGNANT BRAIN TUMORS 1 PROTEIN-LIKE"/>
    <property type="match status" value="1"/>
</dbReference>
<accession>A0AA35U215</accession>
<dbReference type="EMBL" id="CASHTH010004468">
    <property type="protein sequence ID" value="CAI8057736.1"/>
    <property type="molecule type" value="Genomic_DNA"/>
</dbReference>
<evidence type="ECO:0000259" key="7">
    <source>
        <dbReference type="PROSITE" id="PS50853"/>
    </source>
</evidence>
<evidence type="ECO:0000256" key="4">
    <source>
        <dbReference type="ARBA" id="ARBA00023180"/>
    </source>
</evidence>
<dbReference type="SUPFAM" id="SSF56487">
    <property type="entry name" value="SRCR-like"/>
    <property type="match status" value="1"/>
</dbReference>
<dbReference type="SUPFAM" id="SSF54897">
    <property type="entry name" value="Protease propeptides/inhibitors"/>
    <property type="match status" value="1"/>
</dbReference>
<dbReference type="GO" id="GO:0005886">
    <property type="term" value="C:plasma membrane"/>
    <property type="evidence" value="ECO:0007669"/>
    <property type="project" value="TreeGrafter"/>
</dbReference>
<dbReference type="SUPFAM" id="SSF49265">
    <property type="entry name" value="Fibronectin type III"/>
    <property type="match status" value="1"/>
</dbReference>
<name>A0AA35U215_GEOBA</name>
<dbReference type="CDD" id="cd00063">
    <property type="entry name" value="FN3"/>
    <property type="match status" value="1"/>
</dbReference>
<keyword evidence="9" id="KW-1185">Reference proteome</keyword>
<reference evidence="8" key="1">
    <citation type="submission" date="2023-03" db="EMBL/GenBank/DDBJ databases">
        <authorList>
            <person name="Steffen K."/>
            <person name="Cardenas P."/>
        </authorList>
    </citation>
    <scope>NUCLEOTIDE SEQUENCE</scope>
</reference>
<dbReference type="Gene3D" id="3.10.250.10">
    <property type="entry name" value="SRCR-like domain"/>
    <property type="match status" value="1"/>
</dbReference>
<dbReference type="InterPro" id="IPR036116">
    <property type="entry name" value="FN3_sf"/>
</dbReference>
<dbReference type="Proteomes" id="UP001174909">
    <property type="component" value="Unassembled WGS sequence"/>
</dbReference>
<feature type="disulfide bond" evidence="5">
    <location>
        <begin position="441"/>
        <end position="451"/>
    </location>
</feature>
<dbReference type="PROSITE" id="PS50853">
    <property type="entry name" value="FN3"/>
    <property type="match status" value="1"/>
</dbReference>
<evidence type="ECO:0000256" key="3">
    <source>
        <dbReference type="ARBA" id="ARBA00023157"/>
    </source>
</evidence>
<dbReference type="SMART" id="SM00060">
    <property type="entry name" value="FN3"/>
    <property type="match status" value="1"/>
</dbReference>
<dbReference type="Pfam" id="PF16470">
    <property type="entry name" value="S8_pro-domain"/>
    <property type="match status" value="1"/>
</dbReference>
<dbReference type="InterPro" id="IPR001190">
    <property type="entry name" value="SRCR"/>
</dbReference>
<dbReference type="Pfam" id="PF00530">
    <property type="entry name" value="SRCR"/>
    <property type="match status" value="1"/>
</dbReference>
<dbReference type="PANTHER" id="PTHR48071">
    <property type="entry name" value="SRCR DOMAIN-CONTAINING PROTEIN"/>
    <property type="match status" value="1"/>
</dbReference>
<feature type="disulfide bond" evidence="5">
    <location>
        <begin position="397"/>
        <end position="461"/>
    </location>
</feature>
<evidence type="ECO:0000256" key="1">
    <source>
        <dbReference type="ARBA" id="ARBA00022729"/>
    </source>
</evidence>
<dbReference type="InterPro" id="IPR032815">
    <property type="entry name" value="S8_pro-domain"/>
</dbReference>